<gene>
    <name evidence="1" type="ORF">DB30_05831</name>
</gene>
<dbReference type="AlphaFoldDB" id="A0A0C2CVM1"/>
<organism evidence="1 2">
    <name type="scientific">Enhygromyxa salina</name>
    <dbReference type="NCBI Taxonomy" id="215803"/>
    <lineage>
        <taxon>Bacteria</taxon>
        <taxon>Pseudomonadati</taxon>
        <taxon>Myxococcota</taxon>
        <taxon>Polyangia</taxon>
        <taxon>Nannocystales</taxon>
        <taxon>Nannocystaceae</taxon>
        <taxon>Enhygromyxa</taxon>
    </lineage>
</organism>
<comment type="caution">
    <text evidence="1">The sequence shown here is derived from an EMBL/GenBank/DDBJ whole genome shotgun (WGS) entry which is preliminary data.</text>
</comment>
<proteinExistence type="predicted"/>
<protein>
    <recommendedName>
        <fullName evidence="3">Lipoprotein</fullName>
    </recommendedName>
</protein>
<dbReference type="EMBL" id="JMCC02000059">
    <property type="protein sequence ID" value="KIG15131.1"/>
    <property type="molecule type" value="Genomic_DNA"/>
</dbReference>
<evidence type="ECO:0008006" key="3">
    <source>
        <dbReference type="Google" id="ProtNLM"/>
    </source>
</evidence>
<reference evidence="1 2" key="1">
    <citation type="submission" date="2014-12" db="EMBL/GenBank/DDBJ databases">
        <title>Genome assembly of Enhygromyxa salina DSM 15201.</title>
        <authorList>
            <person name="Sharma G."/>
            <person name="Subramanian S."/>
        </authorList>
    </citation>
    <scope>NUCLEOTIDE SEQUENCE [LARGE SCALE GENOMIC DNA]</scope>
    <source>
        <strain evidence="1 2">DSM 15201</strain>
    </source>
</reference>
<dbReference type="RefSeq" id="WP_052552127.1">
    <property type="nucleotide sequence ID" value="NZ_JMCC02000059.1"/>
</dbReference>
<dbReference type="Proteomes" id="UP000031599">
    <property type="component" value="Unassembled WGS sequence"/>
</dbReference>
<evidence type="ECO:0000313" key="1">
    <source>
        <dbReference type="EMBL" id="KIG15131.1"/>
    </source>
</evidence>
<evidence type="ECO:0000313" key="2">
    <source>
        <dbReference type="Proteomes" id="UP000031599"/>
    </source>
</evidence>
<sequence>MRGGLRSTSIVLGALVLIASSLGCTEPIETIYVNEGVACVSVENGTDYIVTVDFPVCLSSSCDTLVKSSCDVQILFDAAGPEPRKHLLIHARATVRSESGSCTADCGLVQEVCELNVSDGDYTLVFGDHEGILTVPAVPGDEPLCLGG</sequence>
<name>A0A0C2CVM1_9BACT</name>
<accession>A0A0C2CVM1</accession>
<dbReference type="PROSITE" id="PS51257">
    <property type="entry name" value="PROKAR_LIPOPROTEIN"/>
    <property type="match status" value="1"/>
</dbReference>